<accession>A0ACC1AQZ9</accession>
<name>A0ACC1AQZ9_9ROSI</name>
<comment type="caution">
    <text evidence="1">The sequence shown here is derived from an EMBL/GenBank/DDBJ whole genome shotgun (WGS) entry which is preliminary data.</text>
</comment>
<sequence length="399" mass="45160">MTTPSIYPRSTMKLYVTGETGTLAGLGLSFELKSLTHLLSYAHSRLSNSLVQIHRNRRRYPRNSTVVASPVCTLCLHRHRISNLRATNATPRLAHPSHSLPHSRLKLLQSPPTPLLQLHRPLSVSTAACFLRFFFQTLGFWRFSMLCSVFCWHKALADGFFAGCSGVLFVAVSGVKISLPPRHECKILFDELLDKILRETILETEIKPLGMLRLLASVLPACNPMGNIELAIWASNFMDFLSPIWASNFMDFLSPICWTKMSLALSLFHRMQERDIEPDAVTFVAGLSACSYVGLVDKGLQIFELMESKYKIQPSTEHYCCVVDMLGRVGRVVEAYEYKKKMTSCHVLLSNIYAEEGNWENVDKVRKEMRERGLRKEVGCSWIDTGGYVNRFVSKESAK</sequence>
<proteinExistence type="predicted"/>
<evidence type="ECO:0000313" key="1">
    <source>
        <dbReference type="EMBL" id="KAJ0089073.1"/>
    </source>
</evidence>
<gene>
    <name evidence="1" type="ORF">Patl1_33176</name>
</gene>
<dbReference type="EMBL" id="CM047905">
    <property type="protein sequence ID" value="KAJ0089073.1"/>
    <property type="molecule type" value="Genomic_DNA"/>
</dbReference>
<reference evidence="2" key="1">
    <citation type="journal article" date="2023" name="G3 (Bethesda)">
        <title>Genome assembly and association tests identify interacting loci associated with vigor, precocity, and sex in interspecific pistachio rootstocks.</title>
        <authorList>
            <person name="Palmer W."/>
            <person name="Jacygrad E."/>
            <person name="Sagayaradj S."/>
            <person name="Cavanaugh K."/>
            <person name="Han R."/>
            <person name="Bertier L."/>
            <person name="Beede B."/>
            <person name="Kafkas S."/>
            <person name="Golino D."/>
            <person name="Preece J."/>
            <person name="Michelmore R."/>
        </authorList>
    </citation>
    <scope>NUCLEOTIDE SEQUENCE [LARGE SCALE GENOMIC DNA]</scope>
</reference>
<keyword evidence="2" id="KW-1185">Reference proteome</keyword>
<dbReference type="Proteomes" id="UP001164250">
    <property type="component" value="Chromosome 9"/>
</dbReference>
<evidence type="ECO:0000313" key="2">
    <source>
        <dbReference type="Proteomes" id="UP001164250"/>
    </source>
</evidence>
<organism evidence="1 2">
    <name type="scientific">Pistacia atlantica</name>
    <dbReference type="NCBI Taxonomy" id="434234"/>
    <lineage>
        <taxon>Eukaryota</taxon>
        <taxon>Viridiplantae</taxon>
        <taxon>Streptophyta</taxon>
        <taxon>Embryophyta</taxon>
        <taxon>Tracheophyta</taxon>
        <taxon>Spermatophyta</taxon>
        <taxon>Magnoliopsida</taxon>
        <taxon>eudicotyledons</taxon>
        <taxon>Gunneridae</taxon>
        <taxon>Pentapetalae</taxon>
        <taxon>rosids</taxon>
        <taxon>malvids</taxon>
        <taxon>Sapindales</taxon>
        <taxon>Anacardiaceae</taxon>
        <taxon>Pistacia</taxon>
    </lineage>
</organism>
<protein>
    <submittedName>
        <fullName evidence="1">Uncharacterized protein</fullName>
    </submittedName>
</protein>